<evidence type="ECO:0000313" key="11">
    <source>
        <dbReference type="EnsemblMetazoa" id="G32015.1:cds"/>
    </source>
</evidence>
<evidence type="ECO:0000256" key="1">
    <source>
        <dbReference type="ARBA" id="ARBA00004141"/>
    </source>
</evidence>
<dbReference type="PANTHER" id="PTHR48041:SF139">
    <property type="entry name" value="PROTEIN SCARLET"/>
    <property type="match status" value="1"/>
</dbReference>
<keyword evidence="12" id="KW-1185">Reference proteome</keyword>
<evidence type="ECO:0000256" key="7">
    <source>
        <dbReference type="ARBA" id="ARBA00022989"/>
    </source>
</evidence>
<dbReference type="CDD" id="cd03213">
    <property type="entry name" value="ABCG_EPDR"/>
    <property type="match status" value="1"/>
</dbReference>
<keyword evidence="5" id="KW-0547">Nucleotide-binding</keyword>
<accession>A0A8W8M9H5</accession>
<dbReference type="SMART" id="SM00382">
    <property type="entry name" value="AAA"/>
    <property type="match status" value="1"/>
</dbReference>
<feature type="transmembrane region" description="Helical" evidence="9">
    <location>
        <begin position="375"/>
        <end position="396"/>
    </location>
</feature>
<dbReference type="InterPro" id="IPR003439">
    <property type="entry name" value="ABC_transporter-like_ATP-bd"/>
</dbReference>
<keyword evidence="7 9" id="KW-1133">Transmembrane helix</keyword>
<dbReference type="SUPFAM" id="SSF52540">
    <property type="entry name" value="P-loop containing nucleoside triphosphate hydrolases"/>
    <property type="match status" value="1"/>
</dbReference>
<feature type="transmembrane region" description="Helical" evidence="9">
    <location>
        <begin position="453"/>
        <end position="478"/>
    </location>
</feature>
<dbReference type="Pfam" id="PF01061">
    <property type="entry name" value="ABC2_membrane"/>
    <property type="match status" value="1"/>
</dbReference>
<evidence type="ECO:0000256" key="6">
    <source>
        <dbReference type="ARBA" id="ARBA00022840"/>
    </source>
</evidence>
<proteinExistence type="inferred from homology"/>
<dbReference type="Pfam" id="PF19055">
    <property type="entry name" value="ABC2_membrane_7"/>
    <property type="match status" value="1"/>
</dbReference>
<sequence>MVGYYNNSTFELGGSENKAQNGMGSKELHRIPEWQQVTLSWSDVTVTTTARTSCKIRKESCSKTILNSVSGEVRPGKLVAIMGASGAGKTSLMNVLTFRNIRSLAVSGDIKINDRVVNRDQMNGISAYLQQDDLFLGTLTVREHLLFKASLQMDVDQRTRERRVEQVLLELGLSKCADSIIDRPYTNQRISGGERKRLSFASELLMNPPLMFCDEPTSGLDSFMASSVIQCLKMLVHKGHTVLCTIHQPSSEVFALFDEIYLLAEGNCVFTGYTMHGLDFFRSQGYPCPINYNPGDHFILTLAMVPGHEQTCHRKIEKFRKEFEKQQTQQEHKKDVISSTSMTHQVLRRRYQAPLFEQFRYLLWRSWVTNIRNPYLVILKFTQAMLFAVILGLFYLKTDNHYTQDDVMNINGCIFFAIVSLSLDSIFPILNVFPSEVPIFVREYGSKLYRVDIYYLSKIIVEIPIHIINPALFMTILYWMSGLVYDKIQYLTAIGISVLVANAAAGFGYVISASAPSITAALSLAPLLLMPLMMNGGFFLNNRTVPVYFLWIKYSSWFMYSNELMILNQWTNVDQIGCHKNSTCLSNGKLVTESLGYKKDNIPMDWICLAALTIAFRLLSFTILFIKAKLLT</sequence>
<reference evidence="11" key="1">
    <citation type="submission" date="2022-08" db="UniProtKB">
        <authorList>
            <consortium name="EnsemblMetazoa"/>
        </authorList>
    </citation>
    <scope>IDENTIFICATION</scope>
    <source>
        <strain evidence="11">05x7-T-G4-1.051#20</strain>
    </source>
</reference>
<feature type="transmembrane region" description="Helical" evidence="9">
    <location>
        <begin position="606"/>
        <end position="626"/>
    </location>
</feature>
<dbReference type="Pfam" id="PF00005">
    <property type="entry name" value="ABC_tran"/>
    <property type="match status" value="1"/>
</dbReference>
<dbReference type="GO" id="GO:0005524">
    <property type="term" value="F:ATP binding"/>
    <property type="evidence" value="ECO:0007669"/>
    <property type="project" value="UniProtKB-KW"/>
</dbReference>
<dbReference type="InterPro" id="IPR003593">
    <property type="entry name" value="AAA+_ATPase"/>
</dbReference>
<keyword evidence="6" id="KW-0067">ATP-binding</keyword>
<dbReference type="PROSITE" id="PS50893">
    <property type="entry name" value="ABC_TRANSPORTER_2"/>
    <property type="match status" value="1"/>
</dbReference>
<dbReference type="InterPro" id="IPR043926">
    <property type="entry name" value="ABCG_dom"/>
</dbReference>
<feature type="transmembrane region" description="Helical" evidence="9">
    <location>
        <begin position="408"/>
        <end position="433"/>
    </location>
</feature>
<dbReference type="Gene3D" id="3.40.50.300">
    <property type="entry name" value="P-loop containing nucleotide triphosphate hydrolases"/>
    <property type="match status" value="1"/>
</dbReference>
<dbReference type="GO" id="GO:0016887">
    <property type="term" value="F:ATP hydrolysis activity"/>
    <property type="evidence" value="ECO:0007669"/>
    <property type="project" value="InterPro"/>
</dbReference>
<dbReference type="GO" id="GO:0005886">
    <property type="term" value="C:plasma membrane"/>
    <property type="evidence" value="ECO:0007669"/>
    <property type="project" value="TreeGrafter"/>
</dbReference>
<feature type="transmembrane region" description="Helical" evidence="9">
    <location>
        <begin position="518"/>
        <end position="540"/>
    </location>
</feature>
<evidence type="ECO:0000256" key="9">
    <source>
        <dbReference type="SAM" id="Phobius"/>
    </source>
</evidence>
<feature type="domain" description="ABC transporter" evidence="10">
    <location>
        <begin position="39"/>
        <end position="290"/>
    </location>
</feature>
<comment type="subcellular location">
    <subcellularLocation>
        <location evidence="1">Membrane</location>
        <topology evidence="1">Multi-pass membrane protein</topology>
    </subcellularLocation>
</comment>
<organism evidence="11 12">
    <name type="scientific">Magallana gigas</name>
    <name type="common">Pacific oyster</name>
    <name type="synonym">Crassostrea gigas</name>
    <dbReference type="NCBI Taxonomy" id="29159"/>
    <lineage>
        <taxon>Eukaryota</taxon>
        <taxon>Metazoa</taxon>
        <taxon>Spiralia</taxon>
        <taxon>Lophotrochozoa</taxon>
        <taxon>Mollusca</taxon>
        <taxon>Bivalvia</taxon>
        <taxon>Autobranchia</taxon>
        <taxon>Pteriomorphia</taxon>
        <taxon>Ostreida</taxon>
        <taxon>Ostreoidea</taxon>
        <taxon>Ostreidae</taxon>
        <taxon>Magallana</taxon>
    </lineage>
</organism>
<dbReference type="AlphaFoldDB" id="A0A8W8M9H5"/>
<feature type="transmembrane region" description="Helical" evidence="9">
    <location>
        <begin position="490"/>
        <end position="512"/>
    </location>
</feature>
<comment type="similarity">
    <text evidence="2">Belongs to the ABC transporter superfamily. ABCG family. Eye pigment precursor importer (TC 3.A.1.204) subfamily.</text>
</comment>
<dbReference type="PROSITE" id="PS00211">
    <property type="entry name" value="ABC_TRANSPORTER_1"/>
    <property type="match status" value="1"/>
</dbReference>
<dbReference type="EnsemblMetazoa" id="G32015.1">
    <property type="protein sequence ID" value="G32015.1:cds"/>
    <property type="gene ID" value="G32015"/>
</dbReference>
<dbReference type="Proteomes" id="UP000005408">
    <property type="component" value="Unassembled WGS sequence"/>
</dbReference>
<dbReference type="InterPro" id="IPR017871">
    <property type="entry name" value="ABC_transporter-like_CS"/>
</dbReference>
<evidence type="ECO:0000256" key="4">
    <source>
        <dbReference type="ARBA" id="ARBA00022692"/>
    </source>
</evidence>
<evidence type="ECO:0000256" key="3">
    <source>
        <dbReference type="ARBA" id="ARBA00022448"/>
    </source>
</evidence>
<name>A0A8W8M9H5_MAGGI</name>
<evidence type="ECO:0000259" key="10">
    <source>
        <dbReference type="PROSITE" id="PS50893"/>
    </source>
</evidence>
<dbReference type="InterPro" id="IPR027417">
    <property type="entry name" value="P-loop_NTPase"/>
</dbReference>
<dbReference type="OrthoDB" id="66620at2759"/>
<dbReference type="InterPro" id="IPR050352">
    <property type="entry name" value="ABCG_transporters"/>
</dbReference>
<evidence type="ECO:0000256" key="8">
    <source>
        <dbReference type="ARBA" id="ARBA00023136"/>
    </source>
</evidence>
<evidence type="ECO:0000256" key="2">
    <source>
        <dbReference type="ARBA" id="ARBA00005814"/>
    </source>
</evidence>
<keyword evidence="8 9" id="KW-0472">Membrane</keyword>
<evidence type="ECO:0000313" key="12">
    <source>
        <dbReference type="Proteomes" id="UP000005408"/>
    </source>
</evidence>
<dbReference type="OMA" id="VEEIPGC"/>
<evidence type="ECO:0000256" key="5">
    <source>
        <dbReference type="ARBA" id="ARBA00022741"/>
    </source>
</evidence>
<keyword evidence="3" id="KW-0813">Transport</keyword>
<keyword evidence="4 9" id="KW-0812">Transmembrane</keyword>
<protein>
    <recommendedName>
        <fullName evidence="10">ABC transporter domain-containing protein</fullName>
    </recommendedName>
</protein>
<dbReference type="InterPro" id="IPR013525">
    <property type="entry name" value="ABC2_TM"/>
</dbReference>
<dbReference type="GO" id="GO:0140359">
    <property type="term" value="F:ABC-type transporter activity"/>
    <property type="evidence" value="ECO:0007669"/>
    <property type="project" value="InterPro"/>
</dbReference>
<dbReference type="PANTHER" id="PTHR48041">
    <property type="entry name" value="ABC TRANSPORTER G FAMILY MEMBER 28"/>
    <property type="match status" value="1"/>
</dbReference>